<dbReference type="InterPro" id="IPR002293">
    <property type="entry name" value="AA/rel_permease1"/>
</dbReference>
<evidence type="ECO:0000256" key="5">
    <source>
        <dbReference type="ARBA" id="ARBA00023136"/>
    </source>
</evidence>
<dbReference type="Proteomes" id="UP001050691">
    <property type="component" value="Unassembled WGS sequence"/>
</dbReference>
<feature type="transmembrane region" description="Helical" evidence="6">
    <location>
        <begin position="141"/>
        <end position="161"/>
    </location>
</feature>
<feature type="transmembrane region" description="Helical" evidence="6">
    <location>
        <begin position="250"/>
        <end position="280"/>
    </location>
</feature>
<evidence type="ECO:0000313" key="7">
    <source>
        <dbReference type="EMBL" id="GJJ08674.1"/>
    </source>
</evidence>
<keyword evidence="8" id="KW-1185">Reference proteome</keyword>
<dbReference type="PANTHER" id="PTHR45649:SF2">
    <property type="entry name" value="ACID PERMEASE, PUTATIVE-RELATED"/>
    <property type="match status" value="1"/>
</dbReference>
<evidence type="ECO:0008006" key="9">
    <source>
        <dbReference type="Google" id="ProtNLM"/>
    </source>
</evidence>
<dbReference type="PIRSF" id="PIRSF006060">
    <property type="entry name" value="AA_transporter"/>
    <property type="match status" value="1"/>
</dbReference>
<feature type="transmembrane region" description="Helical" evidence="6">
    <location>
        <begin position="173"/>
        <end position="191"/>
    </location>
</feature>
<evidence type="ECO:0000313" key="8">
    <source>
        <dbReference type="Proteomes" id="UP001050691"/>
    </source>
</evidence>
<evidence type="ECO:0000256" key="2">
    <source>
        <dbReference type="ARBA" id="ARBA00022448"/>
    </source>
</evidence>
<feature type="transmembrane region" description="Helical" evidence="6">
    <location>
        <begin position="300"/>
        <end position="323"/>
    </location>
</feature>
<dbReference type="Gene3D" id="1.20.1740.10">
    <property type="entry name" value="Amino acid/polyamine transporter I"/>
    <property type="match status" value="1"/>
</dbReference>
<keyword evidence="5 6" id="KW-0472">Membrane</keyword>
<dbReference type="AlphaFoldDB" id="A0AAV5A613"/>
<feature type="transmembrane region" description="Helical" evidence="6">
    <location>
        <begin position="452"/>
        <end position="472"/>
    </location>
</feature>
<evidence type="ECO:0000256" key="1">
    <source>
        <dbReference type="ARBA" id="ARBA00004141"/>
    </source>
</evidence>
<keyword evidence="3 6" id="KW-0812">Transmembrane</keyword>
<dbReference type="GO" id="GO:0022857">
    <property type="term" value="F:transmembrane transporter activity"/>
    <property type="evidence" value="ECO:0007669"/>
    <property type="project" value="InterPro"/>
</dbReference>
<keyword evidence="2" id="KW-0813">Transport</keyword>
<comment type="caution">
    <text evidence="7">The sequence shown here is derived from an EMBL/GenBank/DDBJ whole genome shotgun (WGS) entry which is preliminary data.</text>
</comment>
<feature type="transmembrane region" description="Helical" evidence="6">
    <location>
        <begin position="104"/>
        <end position="129"/>
    </location>
</feature>
<evidence type="ECO:0000256" key="4">
    <source>
        <dbReference type="ARBA" id="ARBA00022989"/>
    </source>
</evidence>
<organism evidence="7 8">
    <name type="scientific">Clathrus columnatus</name>
    <dbReference type="NCBI Taxonomy" id="1419009"/>
    <lineage>
        <taxon>Eukaryota</taxon>
        <taxon>Fungi</taxon>
        <taxon>Dikarya</taxon>
        <taxon>Basidiomycota</taxon>
        <taxon>Agaricomycotina</taxon>
        <taxon>Agaricomycetes</taxon>
        <taxon>Phallomycetidae</taxon>
        <taxon>Phallales</taxon>
        <taxon>Clathraceae</taxon>
        <taxon>Clathrus</taxon>
    </lineage>
</organism>
<evidence type="ECO:0000256" key="6">
    <source>
        <dbReference type="SAM" id="Phobius"/>
    </source>
</evidence>
<dbReference type="Pfam" id="PF13520">
    <property type="entry name" value="AA_permease_2"/>
    <property type="match status" value="1"/>
</dbReference>
<reference evidence="7" key="1">
    <citation type="submission" date="2021-10" db="EMBL/GenBank/DDBJ databases">
        <title>De novo Genome Assembly of Clathrus columnatus (Basidiomycota, Fungi) Using Illumina and Nanopore Sequence Data.</title>
        <authorList>
            <person name="Ogiso-Tanaka E."/>
            <person name="Itagaki H."/>
            <person name="Hosoya T."/>
            <person name="Hosaka K."/>
        </authorList>
    </citation>
    <scope>NUCLEOTIDE SEQUENCE</scope>
    <source>
        <strain evidence="7">MO-923</strain>
    </source>
</reference>
<accession>A0AAV5A613</accession>
<gene>
    <name evidence="7" type="ORF">Clacol_002893</name>
</gene>
<sequence length="499" mass="54283">MTSDGHNALKEKNSSLLSKSIEITAKDIELESDAQSNTWNDQKDMESVSSFGLVNGGTAGLIYMYITTWFGFTCLIASMAEMASMAPTTGGQYHWVSEFAPKSWVSVLAWQTGVTSIAFLVASQIQSLLVVLDSHYVFEQWHATLLIIAVAFLAVIFNTILVKRLPLVETIALILHIAGFFVILISLWVLAPRNSAKVVFTQFTDGGGWGNIGLSTLIGILSPIFAFVGPDSAAHLSEEIRDASLVLPRAMMATTFLNGLLGFIMLVTFCFCLGDIDTILANPEVQPYVLVLKNVTKSNAGTALLSTILIVLTFCGCISNMATASRQLFAFARDNGVPFAPFLSQVRPGLDIPVNAVLVSFSITALLSLINIGSTVAFNAIASLGTAALLSSYIICILCVRLKRWRNEPLPPARWSLGKYGGLINDLAVAYLVLVFVLTFFPMTKIVTPANFNWNVLIYVFTLIFSVAFFFVKGRRIYVGPVMLIKNDVVDSPVDIVKA</sequence>
<dbReference type="GO" id="GO:0016020">
    <property type="term" value="C:membrane"/>
    <property type="evidence" value="ECO:0007669"/>
    <property type="project" value="UniProtKB-SubCell"/>
</dbReference>
<name>A0AAV5A613_9AGAM</name>
<feature type="transmembrane region" description="Helical" evidence="6">
    <location>
        <begin position="211"/>
        <end position="229"/>
    </location>
</feature>
<protein>
    <recommendedName>
        <fullName evidence="9">Amino acid transporter</fullName>
    </recommendedName>
</protein>
<dbReference type="EMBL" id="BPWL01000003">
    <property type="protein sequence ID" value="GJJ08674.1"/>
    <property type="molecule type" value="Genomic_DNA"/>
</dbReference>
<keyword evidence="4 6" id="KW-1133">Transmembrane helix</keyword>
<evidence type="ECO:0000256" key="3">
    <source>
        <dbReference type="ARBA" id="ARBA00022692"/>
    </source>
</evidence>
<feature type="transmembrane region" description="Helical" evidence="6">
    <location>
        <begin position="376"/>
        <end position="400"/>
    </location>
</feature>
<comment type="subcellular location">
    <subcellularLocation>
        <location evidence="1">Membrane</location>
        <topology evidence="1">Multi-pass membrane protein</topology>
    </subcellularLocation>
</comment>
<feature type="transmembrane region" description="Helical" evidence="6">
    <location>
        <begin position="62"/>
        <end position="83"/>
    </location>
</feature>
<feature type="transmembrane region" description="Helical" evidence="6">
    <location>
        <begin position="352"/>
        <end position="370"/>
    </location>
</feature>
<feature type="transmembrane region" description="Helical" evidence="6">
    <location>
        <begin position="420"/>
        <end position="440"/>
    </location>
</feature>
<proteinExistence type="predicted"/>
<dbReference type="PANTHER" id="PTHR45649">
    <property type="entry name" value="AMINO-ACID PERMEASE BAT1"/>
    <property type="match status" value="1"/>
</dbReference>